<reference evidence="1 2" key="1">
    <citation type="journal article" date="2018" name="Syst. Appl. Microbiol.">
        <title>Pseudomonas gallaeciensis sp. nov., isolated from crude-oil-contaminated intertidal sand samples after the Prestige oil spill.</title>
        <authorList>
            <person name="Mulet M."/>
            <person name="Sanchez D."/>
            <person name="Rodriguez A.C."/>
            <person name="Nogales B."/>
            <person name="Bosch R."/>
            <person name="Busquets A."/>
            <person name="Gomila M."/>
            <person name="Lalucat J."/>
            <person name="Garcia-Valdes E."/>
        </authorList>
    </citation>
    <scope>NUCLEOTIDE SEQUENCE [LARGE SCALE GENOMIC DNA]</scope>
    <source>
        <strain evidence="1 2">V113</strain>
    </source>
</reference>
<comment type="caution">
    <text evidence="1">The sequence shown here is derived from an EMBL/GenBank/DDBJ whole genome shotgun (WGS) entry which is preliminary data.</text>
</comment>
<protein>
    <submittedName>
        <fullName evidence="1">Uncharacterized protein</fullName>
    </submittedName>
</protein>
<proteinExistence type="predicted"/>
<dbReference type="RefSeq" id="WP_118131045.1">
    <property type="nucleotide sequence ID" value="NZ_LMAZ01000003.1"/>
</dbReference>
<name>A0A395R3A0_9PSED</name>
<sequence length="107" mass="12387">MDIRKFEPMSTRPCKYCLALQDDSVFADFDENPNGCLYLVRISFDGYGCCEPQAEIKEMDVVSSEKLKAYIENNSFQSPEISDLLSKYFRENKSALWEEALVEHELI</sequence>
<evidence type="ECO:0000313" key="1">
    <source>
        <dbReference type="EMBL" id="RGP54594.1"/>
    </source>
</evidence>
<dbReference type="EMBL" id="LMAZ01000003">
    <property type="protein sequence ID" value="RGP54594.1"/>
    <property type="molecule type" value="Genomic_DNA"/>
</dbReference>
<organism evidence="1 2">
    <name type="scientific">Pseudomonas abyssi</name>
    <dbReference type="NCBI Taxonomy" id="170540"/>
    <lineage>
        <taxon>Bacteria</taxon>
        <taxon>Pseudomonadati</taxon>
        <taxon>Pseudomonadota</taxon>
        <taxon>Gammaproteobacteria</taxon>
        <taxon>Pseudomonadales</taxon>
        <taxon>Pseudomonadaceae</taxon>
        <taxon>Pseudomonas</taxon>
    </lineage>
</organism>
<dbReference type="OrthoDB" id="6993559at2"/>
<evidence type="ECO:0000313" key="2">
    <source>
        <dbReference type="Proteomes" id="UP000265411"/>
    </source>
</evidence>
<accession>A0A395R3A0</accession>
<gene>
    <name evidence="1" type="ORF">ASB58_12035</name>
</gene>
<dbReference type="AlphaFoldDB" id="A0A395R3A0"/>
<keyword evidence="2" id="KW-1185">Reference proteome</keyword>
<dbReference type="Proteomes" id="UP000265411">
    <property type="component" value="Unassembled WGS sequence"/>
</dbReference>